<feature type="domain" description="CRESS-DNA virus Rep endonuclease" evidence="13">
    <location>
        <begin position="14"/>
        <end position="122"/>
    </location>
</feature>
<evidence type="ECO:0000256" key="2">
    <source>
        <dbReference type="ARBA" id="ARBA00022562"/>
    </source>
</evidence>
<evidence type="ECO:0000256" key="12">
    <source>
        <dbReference type="ARBA" id="ARBA00023125"/>
    </source>
</evidence>
<dbReference type="SUPFAM" id="SSF55464">
    <property type="entry name" value="Origin of replication-binding domain, RBD-like"/>
    <property type="match status" value="1"/>
</dbReference>
<keyword evidence="9" id="KW-0255">Endonuclease</keyword>
<sequence length="381" mass="44102">MWRSLPIMPRKFKITEEQYFMLTYPKTPAGWTCDNLVTTLDGLGCDYRIGRELHQDGSPHYHAMLVFAEPYSDDDARITFTCDGRTPNIKMRRAKPQNGWDYVGKHAGTKEGHEIVAERGMRPGGEDDGTERPSNDVWHEIILARTREEFFDSAARLAPRQLACSFSQLTAYADWKYRVAEKLYETPVGNFEVPIELQRWANENLEGLVLFGATRLGKTVWARSLGRHYYTAGLWDLAGFDESVEYAIFDDMVNGLRAGYFKYKDWMGGQFNFTVQDKYAKKKRVNWGKAAIYITNVDPRLDANAGDGYFKYKDWMGGQFNFTVQDKYAKKKRVNWGKAAIYITNVDPRLDANAGDIEWDWMEENCTFYEVREPIFRANIE</sequence>
<keyword evidence="7" id="KW-0479">Metal-binding</keyword>
<keyword evidence="12" id="KW-0238">DNA-binding</keyword>
<dbReference type="GO" id="GO:0003677">
    <property type="term" value="F:DNA binding"/>
    <property type="evidence" value="ECO:0007669"/>
    <property type="project" value="UniProtKB-KW"/>
</dbReference>
<dbReference type="GO" id="GO:0000166">
    <property type="term" value="F:nucleotide binding"/>
    <property type="evidence" value="ECO:0007669"/>
    <property type="project" value="UniProtKB-KW"/>
</dbReference>
<keyword evidence="5" id="KW-0235">DNA replication</keyword>
<keyword evidence="3" id="KW-0808">Transferase</keyword>
<keyword evidence="6" id="KW-0540">Nuclease</keyword>
<keyword evidence="11" id="KW-0190">Covalent protein-DNA linkage</keyword>
<keyword evidence="10" id="KW-0378">Hydrolase</keyword>
<dbReference type="PROSITE" id="PS52020">
    <property type="entry name" value="CRESS_DNA_REP"/>
    <property type="match status" value="1"/>
</dbReference>
<evidence type="ECO:0000256" key="10">
    <source>
        <dbReference type="ARBA" id="ARBA00022801"/>
    </source>
</evidence>
<reference evidence="14" key="2">
    <citation type="submission" date="2024-02" db="EMBL/GenBank/DDBJ databases">
        <authorList>
            <person name="Buigues J."/>
            <person name="Vinals A."/>
            <person name="Martinez-Recio R."/>
            <person name="S Monros J."/>
            <person name="Sanjuan R."/>
            <person name="Cuevas J.M."/>
        </authorList>
    </citation>
    <scope>NUCLEOTIDE SEQUENCE</scope>
    <source>
        <strain evidence="14">MAVG2</strain>
    </source>
</reference>
<dbReference type="GO" id="GO:0042025">
    <property type="term" value="C:host cell nucleus"/>
    <property type="evidence" value="ECO:0007669"/>
    <property type="project" value="UniProtKB-SubCell"/>
</dbReference>
<evidence type="ECO:0000259" key="13">
    <source>
        <dbReference type="PROSITE" id="PS52020"/>
    </source>
</evidence>
<evidence type="ECO:0000256" key="3">
    <source>
        <dbReference type="ARBA" id="ARBA00022679"/>
    </source>
</evidence>
<evidence type="ECO:0000256" key="8">
    <source>
        <dbReference type="ARBA" id="ARBA00022741"/>
    </source>
</evidence>
<reference evidence="14" key="1">
    <citation type="journal article" date="2024" name="Microbiol. Spectr.">
        <title>Full-genome sequencing of dozens of new DNA viruses found in Spanish bat feces.</title>
        <authorList>
            <person name="Buigues J."/>
            <person name="Vinals A."/>
            <person name="Martinez-Recio R."/>
            <person name="Monros J.S."/>
            <person name="Sanjuan R."/>
            <person name="Cuevas J.M."/>
        </authorList>
    </citation>
    <scope>NUCLEOTIDE SEQUENCE</scope>
    <source>
        <strain evidence="14">MAVG2</strain>
    </source>
</reference>
<dbReference type="GO" id="GO:0016787">
    <property type="term" value="F:hydrolase activity"/>
    <property type="evidence" value="ECO:0007669"/>
    <property type="project" value="UniProtKB-KW"/>
</dbReference>
<evidence type="ECO:0000256" key="11">
    <source>
        <dbReference type="ARBA" id="ARBA00023124"/>
    </source>
</evidence>
<proteinExistence type="predicted"/>
<dbReference type="GO" id="GO:0046872">
    <property type="term" value="F:metal ion binding"/>
    <property type="evidence" value="ECO:0007669"/>
    <property type="project" value="UniProtKB-KW"/>
</dbReference>
<dbReference type="GO" id="GO:0006260">
    <property type="term" value="P:DNA replication"/>
    <property type="evidence" value="ECO:0007669"/>
    <property type="project" value="UniProtKB-KW"/>
</dbReference>
<name>A0AAU6S577_9VIRU</name>
<evidence type="ECO:0000256" key="1">
    <source>
        <dbReference type="ARBA" id="ARBA00004147"/>
    </source>
</evidence>
<evidence type="ECO:0000256" key="5">
    <source>
        <dbReference type="ARBA" id="ARBA00022705"/>
    </source>
</evidence>
<keyword evidence="2" id="KW-1048">Host nucleus</keyword>
<dbReference type="Gene3D" id="3.40.1310.20">
    <property type="match status" value="1"/>
</dbReference>
<keyword evidence="8" id="KW-0547">Nucleotide-binding</keyword>
<keyword evidence="4" id="KW-0548">Nucleotidyltransferase</keyword>
<accession>A0AAU6S577</accession>
<comment type="subcellular location">
    <subcellularLocation>
        <location evidence="1">Host nucleus</location>
    </subcellularLocation>
</comment>
<protein>
    <submittedName>
        <fullName evidence="14">Replication associated protein</fullName>
    </submittedName>
</protein>
<evidence type="ECO:0000256" key="6">
    <source>
        <dbReference type="ARBA" id="ARBA00022722"/>
    </source>
</evidence>
<dbReference type="GO" id="GO:0016779">
    <property type="term" value="F:nucleotidyltransferase activity"/>
    <property type="evidence" value="ECO:0007669"/>
    <property type="project" value="UniProtKB-KW"/>
</dbReference>
<evidence type="ECO:0000256" key="4">
    <source>
        <dbReference type="ARBA" id="ARBA00022695"/>
    </source>
</evidence>
<evidence type="ECO:0000313" key="14">
    <source>
        <dbReference type="EMBL" id="WZK92874.1"/>
    </source>
</evidence>
<organism evidence="14">
    <name type="scientific">Pipistrellus pipistrellus feces associated gemykolovirus</name>
    <dbReference type="NCBI Taxonomy" id="3140009"/>
    <lineage>
        <taxon>Viruses</taxon>
        <taxon>Monodnaviria</taxon>
        <taxon>Shotokuvirae</taxon>
        <taxon>Cressdnaviricota</taxon>
        <taxon>Repensiviricetes</taxon>
        <taxon>Geplafuvirales</taxon>
        <taxon>Genomoviridae</taxon>
        <taxon>Gemykolovirus</taxon>
    </lineage>
</organism>
<evidence type="ECO:0000256" key="7">
    <source>
        <dbReference type="ARBA" id="ARBA00022723"/>
    </source>
</evidence>
<evidence type="ECO:0000256" key="9">
    <source>
        <dbReference type="ARBA" id="ARBA00022759"/>
    </source>
</evidence>
<dbReference type="EMBL" id="PP410072">
    <property type="protein sequence ID" value="WZK92874.1"/>
    <property type="molecule type" value="Genomic_DNA"/>
</dbReference>
<dbReference type="GO" id="GO:0004519">
    <property type="term" value="F:endonuclease activity"/>
    <property type="evidence" value="ECO:0007669"/>
    <property type="project" value="UniProtKB-KW"/>
</dbReference>
<dbReference type="InterPro" id="IPR049912">
    <property type="entry name" value="CRESS_DNA_REP"/>
</dbReference>